<dbReference type="SUPFAM" id="SSF52540">
    <property type="entry name" value="P-loop containing nucleoside triphosphate hydrolases"/>
    <property type="match status" value="2"/>
</dbReference>
<feature type="signal peptide" evidence="8">
    <location>
        <begin position="1"/>
        <end position="20"/>
    </location>
</feature>
<dbReference type="InterPro" id="IPR027417">
    <property type="entry name" value="P-loop_NTPase"/>
</dbReference>
<dbReference type="OrthoDB" id="8954335at2759"/>
<feature type="chain" id="PRO_5005188928" description="GTPase Der" evidence="8">
    <location>
        <begin position="21"/>
        <end position="634"/>
    </location>
</feature>
<evidence type="ECO:0000256" key="3">
    <source>
        <dbReference type="ARBA" id="ARBA00022517"/>
    </source>
</evidence>
<evidence type="ECO:0000313" key="11">
    <source>
        <dbReference type="Proteomes" id="UP000041254"/>
    </source>
</evidence>
<dbReference type="Pfam" id="PF14714">
    <property type="entry name" value="KH_dom-like"/>
    <property type="match status" value="1"/>
</dbReference>
<organism evidence="10 11">
    <name type="scientific">Vitrella brassicaformis (strain CCMP3155)</name>
    <dbReference type="NCBI Taxonomy" id="1169540"/>
    <lineage>
        <taxon>Eukaryota</taxon>
        <taxon>Sar</taxon>
        <taxon>Alveolata</taxon>
        <taxon>Colpodellida</taxon>
        <taxon>Vitrellaceae</taxon>
        <taxon>Vitrella</taxon>
    </lineage>
</organism>
<dbReference type="HAMAP" id="MF_00195">
    <property type="entry name" value="GTPase_Der"/>
    <property type="match status" value="1"/>
</dbReference>
<dbReference type="FunFam" id="3.30.300.20:FF:000004">
    <property type="entry name" value="GTPase Der"/>
    <property type="match status" value="1"/>
</dbReference>
<gene>
    <name evidence="10" type="ORF">Vbra_1347</name>
</gene>
<dbReference type="GO" id="GO:0005525">
    <property type="term" value="F:GTP binding"/>
    <property type="evidence" value="ECO:0007669"/>
    <property type="project" value="UniProtKB-KW"/>
</dbReference>
<dbReference type="STRING" id="1169540.A0A0G4FDK2"/>
<dbReference type="InterPro" id="IPR032859">
    <property type="entry name" value="KH_dom-like"/>
</dbReference>
<dbReference type="GO" id="GO:0043022">
    <property type="term" value="F:ribosome binding"/>
    <property type="evidence" value="ECO:0007669"/>
    <property type="project" value="TreeGrafter"/>
</dbReference>
<protein>
    <recommendedName>
        <fullName evidence="2">GTPase Der</fullName>
    </recommendedName>
    <alternativeName>
        <fullName evidence="7">GTP-binding protein EngA</fullName>
    </alternativeName>
</protein>
<feature type="domain" description="EngA-type G" evidence="9">
    <location>
        <begin position="350"/>
        <end position="527"/>
    </location>
</feature>
<dbReference type="InterPro" id="IPR015946">
    <property type="entry name" value="KH_dom-like_a/b"/>
</dbReference>
<keyword evidence="11" id="KW-1185">Reference proteome</keyword>
<keyword evidence="8" id="KW-0732">Signal</keyword>
<dbReference type="InterPro" id="IPR031166">
    <property type="entry name" value="G_ENGA"/>
</dbReference>
<dbReference type="AlphaFoldDB" id="A0A0G4FDK2"/>
<keyword evidence="3" id="KW-0690">Ribosome biogenesis</keyword>
<dbReference type="FunCoup" id="A0A0G4FDK2">
    <property type="interactions" value="28"/>
</dbReference>
<keyword evidence="6" id="KW-0342">GTP-binding</keyword>
<dbReference type="Pfam" id="PF01926">
    <property type="entry name" value="MMR_HSR1"/>
    <property type="match status" value="2"/>
</dbReference>
<dbReference type="NCBIfam" id="TIGR03594">
    <property type="entry name" value="GTPase_EngA"/>
    <property type="match status" value="1"/>
</dbReference>
<dbReference type="OMA" id="MRTDKRT"/>
<accession>A0A0G4FDK2</accession>
<evidence type="ECO:0000256" key="2">
    <source>
        <dbReference type="ARBA" id="ARBA00020953"/>
    </source>
</evidence>
<evidence type="ECO:0000256" key="8">
    <source>
        <dbReference type="SAM" id="SignalP"/>
    </source>
</evidence>
<evidence type="ECO:0000256" key="4">
    <source>
        <dbReference type="ARBA" id="ARBA00022737"/>
    </source>
</evidence>
<dbReference type="InterPro" id="IPR006073">
    <property type="entry name" value="GTP-bd"/>
</dbReference>
<dbReference type="CDD" id="cd01894">
    <property type="entry name" value="EngA1"/>
    <property type="match status" value="1"/>
</dbReference>
<dbReference type="PRINTS" id="PR00326">
    <property type="entry name" value="GTP1OBG"/>
</dbReference>
<comment type="similarity">
    <text evidence="1">Belongs to the TRAFAC class TrmE-Era-EngA-EngB-Septin-like GTPase superfamily. EngA (Der) GTPase family.</text>
</comment>
<evidence type="ECO:0000256" key="6">
    <source>
        <dbReference type="ARBA" id="ARBA00023134"/>
    </source>
</evidence>
<dbReference type="InterPro" id="IPR005225">
    <property type="entry name" value="Small_GTP-bd"/>
</dbReference>
<evidence type="ECO:0000256" key="1">
    <source>
        <dbReference type="ARBA" id="ARBA00008279"/>
    </source>
</evidence>
<dbReference type="InterPro" id="IPR016484">
    <property type="entry name" value="GTPase_Der"/>
</dbReference>
<proteinExistence type="inferred from homology"/>
<evidence type="ECO:0000256" key="5">
    <source>
        <dbReference type="ARBA" id="ARBA00022741"/>
    </source>
</evidence>
<dbReference type="PANTHER" id="PTHR43834">
    <property type="entry name" value="GTPASE DER"/>
    <property type="match status" value="1"/>
</dbReference>
<dbReference type="NCBIfam" id="TIGR00231">
    <property type="entry name" value="small_GTP"/>
    <property type="match status" value="2"/>
</dbReference>
<dbReference type="Proteomes" id="UP000041254">
    <property type="component" value="Unassembled WGS sequence"/>
</dbReference>
<dbReference type="GO" id="GO:0042254">
    <property type="term" value="P:ribosome biogenesis"/>
    <property type="evidence" value="ECO:0007669"/>
    <property type="project" value="UniProtKB-KW"/>
</dbReference>
<dbReference type="InParanoid" id="A0A0G4FDK2"/>
<evidence type="ECO:0000313" key="10">
    <source>
        <dbReference type="EMBL" id="CEM11003.1"/>
    </source>
</evidence>
<evidence type="ECO:0000256" key="7">
    <source>
        <dbReference type="ARBA" id="ARBA00032345"/>
    </source>
</evidence>
<dbReference type="FunFam" id="3.40.50.300:FF:000040">
    <property type="entry name" value="GTPase Der"/>
    <property type="match status" value="1"/>
</dbReference>
<evidence type="ECO:0000259" key="9">
    <source>
        <dbReference type="PROSITE" id="PS51712"/>
    </source>
</evidence>
<dbReference type="Gene3D" id="3.30.300.20">
    <property type="match status" value="1"/>
</dbReference>
<reference evidence="10 11" key="1">
    <citation type="submission" date="2014-11" db="EMBL/GenBank/DDBJ databases">
        <authorList>
            <person name="Zhu J."/>
            <person name="Qi W."/>
            <person name="Song R."/>
        </authorList>
    </citation>
    <scope>NUCLEOTIDE SEQUENCE [LARGE SCALE GENOMIC DNA]</scope>
</reference>
<dbReference type="Gene3D" id="3.40.50.300">
    <property type="entry name" value="P-loop containing nucleotide triphosphate hydrolases"/>
    <property type="match status" value="2"/>
</dbReference>
<keyword evidence="4" id="KW-0677">Repeat</keyword>
<keyword evidence="5" id="KW-0547">Nucleotide-binding</keyword>
<name>A0A0G4FDK2_VITBC</name>
<dbReference type="PROSITE" id="PS51712">
    <property type="entry name" value="G_ENGA"/>
    <property type="match status" value="1"/>
</dbReference>
<dbReference type="CDD" id="cd01895">
    <property type="entry name" value="EngA2"/>
    <property type="match status" value="1"/>
</dbReference>
<dbReference type="PANTHER" id="PTHR43834:SF6">
    <property type="entry name" value="GTPASE DER"/>
    <property type="match status" value="1"/>
</dbReference>
<dbReference type="PhylomeDB" id="A0A0G4FDK2"/>
<sequence length="634" mass="71711">MHSHVLHLAVLTLWFAIVPALRSSEHSSFLAPLWPSRRYGTSRRHRSRLHVAAAERAEHEATEIAEAEPSDLMETDLGAVYGRKSQVLRDIVTEQLREELGEADPFDNMTKEQREALIEVQMDAYLEKRSKEFESTRQQRLRTMPATIPRERQTSLPLVAIIGRPNVGKSTVFNRLTGRYKGGAIVDDEPGITRDRSYGRGSWNGYNFRVVDTGGLLLDDLEGDPFRSLIRDQCVQAMSEADVILLVTDGQAGLHPQDVALAEYLRKALPRRPTPARSNETKPIPLYVCVNKCESPTKGITQAQEFWSLGFGEPHPVSGIQGTGVGDVLDKVVTHIPWVPDVEVEDDEEVNIAIIGRPNVGKSSLLNRLLGEQRVIVSDVPGTTRDAIDVELERQGRVYRLVDTAGIRRRSRVLAGQDSEFYMVNRAERAIERSDVCLLLIDVVQGIADQDLKLAEKIVEAGKACLVLCNKWDAVDKDDKTYDKAVDYIRTVLYPLRWSAIEFISAKTGQRVARILDMVDEAVEQHRRRIPTSLLNEVLRETVGINPPPVVGGRQAKLYYIHQASTRPPTFIVFCNQLSSGQALLSDSYKRYLDRKFREALGFKGTPIRWIFREKRLRQMVQQGRKRRRAVVRR</sequence>
<dbReference type="EMBL" id="CDMY01000407">
    <property type="protein sequence ID" value="CEM11003.1"/>
    <property type="molecule type" value="Genomic_DNA"/>
</dbReference>
<dbReference type="VEuPathDB" id="CryptoDB:Vbra_1347"/>